<keyword evidence="5" id="KW-1185">Reference proteome</keyword>
<dbReference type="PROSITE" id="PS50234">
    <property type="entry name" value="VWFA"/>
    <property type="match status" value="1"/>
</dbReference>
<proteinExistence type="predicted"/>
<evidence type="ECO:0000256" key="2">
    <source>
        <dbReference type="SAM" id="SignalP"/>
    </source>
</evidence>
<feature type="domain" description="VWFA" evidence="3">
    <location>
        <begin position="699"/>
        <end position="867"/>
    </location>
</feature>
<evidence type="ECO:0000259" key="3">
    <source>
        <dbReference type="PROSITE" id="PS50234"/>
    </source>
</evidence>
<feature type="region of interest" description="Disordered" evidence="1">
    <location>
        <begin position="359"/>
        <end position="381"/>
    </location>
</feature>
<dbReference type="InterPro" id="IPR002035">
    <property type="entry name" value="VWF_A"/>
</dbReference>
<dbReference type="Pfam" id="PF00092">
    <property type="entry name" value="VWA"/>
    <property type="match status" value="1"/>
</dbReference>
<organism evidence="4 5">
    <name type="scientific">Lysinibacillus contaminans</name>
    <dbReference type="NCBI Taxonomy" id="1293441"/>
    <lineage>
        <taxon>Bacteria</taxon>
        <taxon>Bacillati</taxon>
        <taxon>Bacillota</taxon>
        <taxon>Bacilli</taxon>
        <taxon>Bacillales</taxon>
        <taxon>Bacillaceae</taxon>
        <taxon>Lysinibacillus</taxon>
    </lineage>
</organism>
<comment type="caution">
    <text evidence="4">The sequence shown here is derived from an EMBL/GenBank/DDBJ whole genome shotgun (WGS) entry which is preliminary data.</text>
</comment>
<feature type="chain" id="PRO_5046578294" evidence="2">
    <location>
        <begin position="29"/>
        <end position="973"/>
    </location>
</feature>
<evidence type="ECO:0000256" key="1">
    <source>
        <dbReference type="SAM" id="MobiDB-lite"/>
    </source>
</evidence>
<dbReference type="RefSeq" id="WP_053582655.1">
    <property type="nucleotide sequence ID" value="NZ_LGRV01000003.1"/>
</dbReference>
<dbReference type="SMART" id="SM00327">
    <property type="entry name" value="VWA"/>
    <property type="match status" value="1"/>
</dbReference>
<dbReference type="Gene3D" id="3.40.50.410">
    <property type="entry name" value="von Willebrand factor, type A domain"/>
    <property type="match status" value="1"/>
</dbReference>
<gene>
    <name evidence="4" type="ORF">AEA09_04255</name>
</gene>
<evidence type="ECO:0000313" key="4">
    <source>
        <dbReference type="EMBL" id="KOS67843.1"/>
    </source>
</evidence>
<keyword evidence="2" id="KW-0732">Signal</keyword>
<protein>
    <submittedName>
        <fullName evidence="4">Aerotolerance regulator BatA</fullName>
    </submittedName>
</protein>
<dbReference type="InterPro" id="IPR036465">
    <property type="entry name" value="vWFA_dom_sf"/>
</dbReference>
<dbReference type="Proteomes" id="UP000050668">
    <property type="component" value="Unassembled WGS sequence"/>
</dbReference>
<sequence length="973" mass="107363">MRYVKKALLLLFCFVLTFVTVAPTMTQAATTIQDVPTTNSKYAAISWAINNDLMSTNAANNFLPDGQVAERDVVTMFSKLDKNYALSYNESVAYNFYSEFFLPLEGTFVATNRTKTITRGHFARIYAAFKGLDLDEPQAVQYLYTNDISTGSTGKKTFADFNPSTKLTRGDLAVFLYRGVQNASFAVQGLKKAASGRDNHKITLPAGFMGSTSEDFEEPKDNDNDFVGPPYVNNALQSIDIENPDLIANGVDKTLITVSLKACNGDPIADDKSYTFRVTSSHGAKIVDASGEAVRNVQSDGSTVSAIVVAPELTKSARDVISFELINNTDPSMKCLVGEKLNANVRYAPKAEMRINFEVYDPKNSSDPDKDPPPFDKAEEKPDVFTENLVDVYGPVPLNPNSDEKTFSIGQQTNVTNAVGAVENKYVQYGGSDPSYPALRYENAQLQFENYDISVFLFEQILQHRIDNSVTKPAKTELMYMINDKGNPIYRIQGIDDAIASQVENINPVGSIIQLMSHMPEEKKLTIEHYDSVMKIYAILSNLSNYDRTVLLKYQGGKLLGQVEAYKKRVEALKESADEAARPNGKDRYTKVMVTLVSPGGDIVTDYQGTVKITFDGVEKTASFVTNTSDYVTGTGNPGTAVAYFDSILYGDSKIEAELVNKVDPRYATILKDITNKTISKQIFTNPYFSENTCSLASEVAYVVDYSASMRAVDPTNYRGTKTNELIKQINAKNSIVIKTNTKAQVLREGDTETVLKHSLFKDQKDSGATDIFTGVKLALTKFSADQKTSKSIVIVSDGKTSKSSLNESIAAAKKQGVKVYTVSMGKKSQINEKVLKQLAEDTGGTYFHVTSNMQLHKAYQVIIDSILCKKVYPSCINGGDLFDTSTVTIRKGNITMNARIPSDCPGVERVVVRYSSVSGDIQFDLTKRSDNVFMLTKTVQVMQDFKINTEVEFLAYDKDNNLLSSKKVKVSN</sequence>
<name>A0ABR5JYY1_9BACI</name>
<reference evidence="5" key="1">
    <citation type="submission" date="2015-07" db="EMBL/GenBank/DDBJ databases">
        <title>Fjat-14205 dsm 2895.</title>
        <authorList>
            <person name="Liu B."/>
            <person name="Wang J."/>
            <person name="Zhu Y."/>
            <person name="Liu G."/>
            <person name="Chen Q."/>
            <person name="Chen Z."/>
            <person name="Lan J."/>
            <person name="Che J."/>
            <person name="Ge C."/>
            <person name="Shi H."/>
            <person name="Pan Z."/>
            <person name="Liu X."/>
        </authorList>
    </citation>
    <scope>NUCLEOTIDE SEQUENCE [LARGE SCALE GENOMIC DNA]</scope>
    <source>
        <strain evidence="5">DSM 25560</strain>
    </source>
</reference>
<dbReference type="EMBL" id="LGRV01000003">
    <property type="protein sequence ID" value="KOS67843.1"/>
    <property type="molecule type" value="Genomic_DNA"/>
</dbReference>
<feature type="signal peptide" evidence="2">
    <location>
        <begin position="1"/>
        <end position="28"/>
    </location>
</feature>
<accession>A0ABR5JYY1</accession>
<evidence type="ECO:0000313" key="5">
    <source>
        <dbReference type="Proteomes" id="UP000050668"/>
    </source>
</evidence>
<dbReference type="SUPFAM" id="SSF53300">
    <property type="entry name" value="vWA-like"/>
    <property type="match status" value="1"/>
</dbReference>